<gene>
    <name evidence="1" type="ORF">SDC9_189841</name>
</gene>
<accession>A0A645I1G1</accession>
<name>A0A645I1G1_9ZZZZ</name>
<sequence length="196" mass="22718">MNFGWNDYVASSDKTIGMQPDMYEYICSRAAAWDCPIGLFGRPDQFKSHPRTEDNLRVIRMWEEVRIAGLMTDVQKQELRNSHQEHFLFKNVDGKYEIIPYKKVESVTKTSDSIRAFIFSRAGKTWVVLWHIQGEELLRIPVSKKSIALYDMNVRRNKLGEGSNDYSTISVGDCRYIVFDLPEDEVIELLANSKVL</sequence>
<proteinExistence type="predicted"/>
<protein>
    <submittedName>
        <fullName evidence="1">Uncharacterized protein</fullName>
    </submittedName>
</protein>
<dbReference type="AlphaFoldDB" id="A0A645I1G1"/>
<organism evidence="1">
    <name type="scientific">bioreactor metagenome</name>
    <dbReference type="NCBI Taxonomy" id="1076179"/>
    <lineage>
        <taxon>unclassified sequences</taxon>
        <taxon>metagenomes</taxon>
        <taxon>ecological metagenomes</taxon>
    </lineage>
</organism>
<reference evidence="1" key="1">
    <citation type="submission" date="2019-08" db="EMBL/GenBank/DDBJ databases">
        <authorList>
            <person name="Kucharzyk K."/>
            <person name="Murdoch R.W."/>
            <person name="Higgins S."/>
            <person name="Loffler F."/>
        </authorList>
    </citation>
    <scope>NUCLEOTIDE SEQUENCE</scope>
</reference>
<dbReference type="EMBL" id="VSSQ01099916">
    <property type="protein sequence ID" value="MPN42284.1"/>
    <property type="molecule type" value="Genomic_DNA"/>
</dbReference>
<comment type="caution">
    <text evidence="1">The sequence shown here is derived from an EMBL/GenBank/DDBJ whole genome shotgun (WGS) entry which is preliminary data.</text>
</comment>
<evidence type="ECO:0000313" key="1">
    <source>
        <dbReference type="EMBL" id="MPN42284.1"/>
    </source>
</evidence>